<dbReference type="InterPro" id="IPR038766">
    <property type="entry name" value="Membrane_comp_ABC_pdt"/>
</dbReference>
<feature type="transmembrane region" description="Helical" evidence="6">
    <location>
        <begin position="636"/>
        <end position="658"/>
    </location>
</feature>
<evidence type="ECO:0000256" key="2">
    <source>
        <dbReference type="ARBA" id="ARBA00022475"/>
    </source>
</evidence>
<evidence type="ECO:0000256" key="5">
    <source>
        <dbReference type="ARBA" id="ARBA00023136"/>
    </source>
</evidence>
<gene>
    <name evidence="8" type="ORF">EDD66_103304</name>
</gene>
<feature type="transmembrane region" description="Helical" evidence="6">
    <location>
        <begin position="407"/>
        <end position="430"/>
    </location>
</feature>
<comment type="caution">
    <text evidence="8">The sequence shown here is derived from an EMBL/GenBank/DDBJ whole genome shotgun (WGS) entry which is preliminary data.</text>
</comment>
<keyword evidence="3 6" id="KW-0812">Transmembrane</keyword>
<feature type="transmembrane region" description="Helical" evidence="6">
    <location>
        <begin position="12"/>
        <end position="34"/>
    </location>
</feature>
<feature type="transmembrane region" description="Helical" evidence="6">
    <location>
        <begin position="240"/>
        <end position="264"/>
    </location>
</feature>
<keyword evidence="5 6" id="KW-0472">Membrane</keyword>
<accession>A0A3N1XWQ1</accession>
<feature type="domain" description="ABC3 transporter permease C-terminal" evidence="7">
    <location>
        <begin position="640"/>
        <end position="754"/>
    </location>
</feature>
<protein>
    <submittedName>
        <fullName evidence="8">ABC-type lipoprotein release transport system permease subunit</fullName>
    </submittedName>
</protein>
<dbReference type="AlphaFoldDB" id="A0A3N1XWQ1"/>
<dbReference type="RefSeq" id="WP_123608807.1">
    <property type="nucleotide sequence ID" value="NZ_RJVG01000003.1"/>
</dbReference>
<dbReference type="Proteomes" id="UP000273083">
    <property type="component" value="Unassembled WGS sequence"/>
</dbReference>
<reference evidence="8 9" key="1">
    <citation type="submission" date="2018-11" db="EMBL/GenBank/DDBJ databases">
        <title>Genomic Encyclopedia of Type Strains, Phase IV (KMG-IV): sequencing the most valuable type-strain genomes for metagenomic binning, comparative biology and taxonomic classification.</title>
        <authorList>
            <person name="Goeker M."/>
        </authorList>
    </citation>
    <scope>NUCLEOTIDE SEQUENCE [LARGE SCALE GENOMIC DNA]</scope>
    <source>
        <strain evidence="8 9">DSM 26537</strain>
    </source>
</reference>
<dbReference type="GO" id="GO:0005886">
    <property type="term" value="C:plasma membrane"/>
    <property type="evidence" value="ECO:0007669"/>
    <property type="project" value="UniProtKB-SubCell"/>
</dbReference>
<evidence type="ECO:0000256" key="3">
    <source>
        <dbReference type="ARBA" id="ARBA00022692"/>
    </source>
</evidence>
<organism evidence="8 9">
    <name type="scientific">Mobilisporobacter senegalensis</name>
    <dbReference type="NCBI Taxonomy" id="1329262"/>
    <lineage>
        <taxon>Bacteria</taxon>
        <taxon>Bacillati</taxon>
        <taxon>Bacillota</taxon>
        <taxon>Clostridia</taxon>
        <taxon>Lachnospirales</taxon>
        <taxon>Lachnospiraceae</taxon>
        <taxon>Mobilisporobacter</taxon>
    </lineage>
</organism>
<name>A0A3N1XWQ1_9FIRM</name>
<feature type="transmembrane region" description="Helical" evidence="6">
    <location>
        <begin position="685"/>
        <end position="707"/>
    </location>
</feature>
<dbReference type="PANTHER" id="PTHR30287:SF2">
    <property type="entry name" value="BLL1001 PROTEIN"/>
    <property type="match status" value="1"/>
</dbReference>
<dbReference type="InterPro" id="IPR003838">
    <property type="entry name" value="ABC3_permease_C"/>
</dbReference>
<dbReference type="EMBL" id="RJVG01000003">
    <property type="protein sequence ID" value="ROR29367.1"/>
    <property type="molecule type" value="Genomic_DNA"/>
</dbReference>
<keyword evidence="4 6" id="KW-1133">Transmembrane helix</keyword>
<proteinExistence type="predicted"/>
<dbReference type="Pfam" id="PF02687">
    <property type="entry name" value="FtsX"/>
    <property type="match status" value="2"/>
</dbReference>
<evidence type="ECO:0000259" key="7">
    <source>
        <dbReference type="Pfam" id="PF02687"/>
    </source>
</evidence>
<dbReference type="OrthoDB" id="2024371at2"/>
<evidence type="ECO:0000256" key="4">
    <source>
        <dbReference type="ARBA" id="ARBA00022989"/>
    </source>
</evidence>
<feature type="domain" description="ABC3 transporter permease C-terminal" evidence="7">
    <location>
        <begin position="248"/>
        <end position="358"/>
    </location>
</feature>
<feature type="transmembrane region" description="Helical" evidence="6">
    <location>
        <begin position="727"/>
        <end position="750"/>
    </location>
</feature>
<dbReference type="PANTHER" id="PTHR30287">
    <property type="entry name" value="MEMBRANE COMPONENT OF PREDICTED ABC SUPERFAMILY METABOLITE UPTAKE TRANSPORTER"/>
    <property type="match status" value="1"/>
</dbReference>
<keyword evidence="8" id="KW-0449">Lipoprotein</keyword>
<keyword evidence="9" id="KW-1185">Reference proteome</keyword>
<feature type="transmembrane region" description="Helical" evidence="6">
    <location>
        <begin position="334"/>
        <end position="357"/>
    </location>
</feature>
<comment type="subcellular location">
    <subcellularLocation>
        <location evidence="1">Cell membrane</location>
        <topology evidence="1">Multi-pass membrane protein</topology>
    </subcellularLocation>
</comment>
<sequence length="765" mass="87420">MWFKKIRKRKIQSLFIILIVALCSMLMTSSLIIMTSFNDPYKNLVNECNSPGLKLYLYHDEKEYAQNIKNKFEQLDKVRNVEITKYYYIRDGIKVGADLKEGFYDLIEYNEKLHKNLRMINGDFNIEYLGEKECVIPNTFANEYGISVGDKIKIGESLSYAVKGIYADPYNMSVAFDLEFIVTNIPKDMGSRYYLSVFSEGNITGNDLIDYYREANNKILEGRGITLESRINDNQLTEKILGGILFAGSILILFVSGIMIQYMIKNMLISEKESIGIYKTIGYSNHLITSIYLKFYLFLVTLGSVIGALSSKFISDSFTKETLKNLGVTTSKGILKAGFICVFIVIFFVFIQVYLILRNLKNIKPLEVFSKEVSIQMNIKKNKKRSMGFSPINMAFRMMLRSKKNTILIVITCIVSIYCVNFASTAFSMIDAMQENNYYWIGFDKHDVSLESLDLNDFEENLEEIKAIPGVKKVIPTTTDVPVSLEWEKGLGDTIMSSMIYETYDNLDMPILEGRNPRYSNEIAIGNSVANQLNKHVGDYIPIYFNGNQKINLLISGTFQSYYDMGKSCRLLGETLRENDIFFQYSEASLYLKDNSQVEGFISEYSDNYSNKIKFIDRKLKYVTIMDMICTPQKKAIMPFMVMVLLLGALNIIAIVYLKNKDLSKINSIYKAIGYSSNHLLKANIIYILTIAIISTMIVLPVFIAVFPKTMVVSLSFFGFKEYRVDYSIINISITNMITLFIFGLSGIISSKNLYDNPVKDLTCE</sequence>
<evidence type="ECO:0000313" key="8">
    <source>
        <dbReference type="EMBL" id="ROR29367.1"/>
    </source>
</evidence>
<feature type="transmembrane region" description="Helical" evidence="6">
    <location>
        <begin position="295"/>
        <end position="314"/>
    </location>
</feature>
<evidence type="ECO:0000256" key="6">
    <source>
        <dbReference type="SAM" id="Phobius"/>
    </source>
</evidence>
<evidence type="ECO:0000313" key="9">
    <source>
        <dbReference type="Proteomes" id="UP000273083"/>
    </source>
</evidence>
<keyword evidence="2" id="KW-1003">Cell membrane</keyword>
<evidence type="ECO:0000256" key="1">
    <source>
        <dbReference type="ARBA" id="ARBA00004651"/>
    </source>
</evidence>